<reference evidence="1 2" key="1">
    <citation type="submission" date="2017-06" db="EMBL/GenBank/DDBJ databases">
        <title>Evolution towards high GC content and high-temperature stress adaptation in endophytic Pseudomonas oryzihabitans impacted its plant-growth promoting traits.</title>
        <authorList>
            <person name="Nascimento F.X."/>
        </authorList>
    </citation>
    <scope>NUCLEOTIDE SEQUENCE [LARGE SCALE GENOMIC DNA]</scope>
    <source>
        <strain evidence="1 2">MS8</strain>
    </source>
</reference>
<dbReference type="InterPro" id="IPR009987">
    <property type="entry name" value="IM_PilM"/>
</dbReference>
<dbReference type="Proteomes" id="UP000250579">
    <property type="component" value="Chromosome"/>
</dbReference>
<dbReference type="InterPro" id="IPR041883">
    <property type="entry name" value="PilM_N-ter"/>
</dbReference>
<dbReference type="Gene3D" id="6.20.120.30">
    <property type="entry name" value="PilM protein, C-terminal domain"/>
    <property type="match status" value="1"/>
</dbReference>
<dbReference type="Gene3D" id="3.30.1300.90">
    <property type="entry name" value="PilM protein, N-terminal domain"/>
    <property type="match status" value="1"/>
</dbReference>
<dbReference type="InterPro" id="IPR041884">
    <property type="entry name" value="PilM_C-ter"/>
</dbReference>
<accession>A0A2Z5AFQ2</accession>
<dbReference type="EMBL" id="CP022198">
    <property type="protein sequence ID" value="AXA68909.1"/>
    <property type="molecule type" value="Genomic_DNA"/>
</dbReference>
<protein>
    <submittedName>
        <fullName evidence="1">Pilus assembly protein PilP</fullName>
    </submittedName>
</protein>
<sequence>MPILWIMLTILLTATGLMVERERSSSERSDSADVDVLAHNLLIYRNALAEYAYTNPGITGTPPDSALPLPNWWSHVSGVSGYVQAGSSYTYYASPPNSLVTALVELTGSLSIGYAYGGQLVSPSGGSTGVTLPAAVPNGAAVAYR</sequence>
<evidence type="ECO:0000313" key="1">
    <source>
        <dbReference type="EMBL" id="AXA68909.1"/>
    </source>
</evidence>
<evidence type="ECO:0000313" key="2">
    <source>
        <dbReference type="Proteomes" id="UP000250579"/>
    </source>
</evidence>
<name>A0A2Z5AFQ2_9PSED</name>
<gene>
    <name evidence="1" type="ORF">CE139_24950</name>
</gene>
<proteinExistence type="predicted"/>
<organism evidence="1 2">
    <name type="scientific">Pseudomonas oryzihabitans</name>
    <dbReference type="NCBI Taxonomy" id="47885"/>
    <lineage>
        <taxon>Bacteria</taxon>
        <taxon>Pseudomonadati</taxon>
        <taxon>Pseudomonadota</taxon>
        <taxon>Gammaproteobacteria</taxon>
        <taxon>Pseudomonadales</taxon>
        <taxon>Pseudomonadaceae</taxon>
        <taxon>Pseudomonas</taxon>
    </lineage>
</organism>
<dbReference type="Pfam" id="PF07419">
    <property type="entry name" value="PilM"/>
    <property type="match status" value="1"/>
</dbReference>
<dbReference type="AlphaFoldDB" id="A0A2Z5AFQ2"/>